<keyword evidence="3" id="KW-1185">Reference proteome</keyword>
<accession>A0ABR5BHV8</accession>
<evidence type="ECO:0000313" key="3">
    <source>
        <dbReference type="Proteomes" id="UP000053800"/>
    </source>
</evidence>
<evidence type="ECO:0000256" key="1">
    <source>
        <dbReference type="SAM" id="MobiDB-lite"/>
    </source>
</evidence>
<gene>
    <name evidence="2" type="ORF">I314_00859</name>
</gene>
<name>A0ABR5BHV8_CRYGA</name>
<feature type="region of interest" description="Disordered" evidence="1">
    <location>
        <begin position="18"/>
        <end position="41"/>
    </location>
</feature>
<dbReference type="EMBL" id="KN848890">
    <property type="protein sequence ID" value="KIR68440.1"/>
    <property type="molecule type" value="Genomic_DNA"/>
</dbReference>
<reference evidence="2 3" key="1">
    <citation type="submission" date="2015-01" db="EMBL/GenBank/DDBJ databases">
        <title>The Genome Sequence of Cryptococcus gattii CA1873.</title>
        <authorList>
            <consortium name="The Broad Institute Genomics Platform"/>
            <person name="Cuomo C."/>
            <person name="Litvintseva A."/>
            <person name="Chen Y."/>
            <person name="Heitman J."/>
            <person name="Sun S."/>
            <person name="Springer D."/>
            <person name="Dromer F."/>
            <person name="Young S."/>
            <person name="Zeng Q."/>
            <person name="Gargeya S."/>
            <person name="Abouelleil A."/>
            <person name="Alvarado L."/>
            <person name="Chapman S.B."/>
            <person name="Gainer-Dewar J."/>
            <person name="Goldberg J."/>
            <person name="Griggs A."/>
            <person name="Gujja S."/>
            <person name="Hansen M."/>
            <person name="Howarth C."/>
            <person name="Imamovic A."/>
            <person name="Larimer J."/>
            <person name="Murphy C."/>
            <person name="Naylor J."/>
            <person name="Pearson M."/>
            <person name="Priest M."/>
            <person name="Roberts A."/>
            <person name="Saif S."/>
            <person name="Shea T."/>
            <person name="Sykes S."/>
            <person name="Wortman J."/>
            <person name="Nusbaum C."/>
            <person name="Birren B."/>
        </authorList>
    </citation>
    <scope>NUCLEOTIDE SEQUENCE [LARGE SCALE GENOMIC DNA]</scope>
    <source>
        <strain evidence="2 3">CA1873</strain>
    </source>
</reference>
<organism evidence="2 3">
    <name type="scientific">Cryptococcus bacillisporus CA1873</name>
    <dbReference type="NCBI Taxonomy" id="1296111"/>
    <lineage>
        <taxon>Eukaryota</taxon>
        <taxon>Fungi</taxon>
        <taxon>Dikarya</taxon>
        <taxon>Basidiomycota</taxon>
        <taxon>Agaricomycotina</taxon>
        <taxon>Tremellomycetes</taxon>
        <taxon>Tremellales</taxon>
        <taxon>Cryptococcaceae</taxon>
        <taxon>Cryptococcus</taxon>
        <taxon>Cryptococcus gattii species complex</taxon>
    </lineage>
</organism>
<protein>
    <submittedName>
        <fullName evidence="2">Uncharacterized protein</fullName>
    </submittedName>
</protein>
<proteinExistence type="predicted"/>
<sequence length="41" mass="4283">MNGAKGGGEIVCLSVSRRLSEGAQTPTDDEKGTKGYCDTLH</sequence>
<evidence type="ECO:0000313" key="2">
    <source>
        <dbReference type="EMBL" id="KIR68440.1"/>
    </source>
</evidence>
<dbReference type="Proteomes" id="UP000053800">
    <property type="component" value="Unassembled WGS sequence"/>
</dbReference>